<keyword evidence="4" id="KW-1185">Reference proteome</keyword>
<reference evidence="3 4" key="1">
    <citation type="journal article" date="2018" name="Genome Biol. Evol.">
        <title>Multiple Roots of Fruiting Body Formation in Amoebozoa.</title>
        <authorList>
            <person name="Hillmann F."/>
            <person name="Forbes G."/>
            <person name="Novohradska S."/>
            <person name="Ferling I."/>
            <person name="Riege K."/>
            <person name="Groth M."/>
            <person name="Westermann M."/>
            <person name="Marz M."/>
            <person name="Spaller T."/>
            <person name="Winckler T."/>
            <person name="Schaap P."/>
            <person name="Glockner G."/>
        </authorList>
    </citation>
    <scope>NUCLEOTIDE SEQUENCE [LARGE SCALE GENOMIC DNA]</scope>
    <source>
        <strain evidence="3 4">Jena</strain>
    </source>
</reference>
<dbReference type="SUPFAM" id="SSF52540">
    <property type="entry name" value="P-loop containing nucleoside triphosphate hydrolases"/>
    <property type="match status" value="1"/>
</dbReference>
<dbReference type="STRING" id="1890364.A0A2P6MUI1"/>
<dbReference type="PANTHER" id="PTHR11566:SF169">
    <property type="entry name" value="DYNAMIN-LIKE PROTEIN C"/>
    <property type="match status" value="1"/>
</dbReference>
<protein>
    <recommendedName>
        <fullName evidence="2">Dynamin-type G domain-containing protein</fullName>
    </recommendedName>
</protein>
<evidence type="ECO:0000259" key="2">
    <source>
        <dbReference type="PROSITE" id="PS51718"/>
    </source>
</evidence>
<dbReference type="EMBL" id="MDYQ01000395">
    <property type="protein sequence ID" value="PRP75334.1"/>
    <property type="molecule type" value="Genomic_DNA"/>
</dbReference>
<dbReference type="InterPro" id="IPR045063">
    <property type="entry name" value="Dynamin_N"/>
</dbReference>
<dbReference type="GO" id="GO:0005525">
    <property type="term" value="F:GTP binding"/>
    <property type="evidence" value="ECO:0007669"/>
    <property type="project" value="InterPro"/>
</dbReference>
<dbReference type="InParanoid" id="A0A2P6MUI1"/>
<dbReference type="GO" id="GO:0003924">
    <property type="term" value="F:GTPase activity"/>
    <property type="evidence" value="ECO:0007669"/>
    <property type="project" value="TreeGrafter"/>
</dbReference>
<dbReference type="GO" id="GO:0008017">
    <property type="term" value="F:microtubule binding"/>
    <property type="evidence" value="ECO:0007669"/>
    <property type="project" value="TreeGrafter"/>
</dbReference>
<dbReference type="PROSITE" id="PS51718">
    <property type="entry name" value="G_DYNAMIN_2"/>
    <property type="match status" value="1"/>
</dbReference>
<sequence>MAIHMVFGYSDALQQRPGGCSGHCGNDFISLLQRADFIFYHHTSFFHLCGTVGDLAVWQCHIHRSASGGEKNVRLSLQRHITAPLPARLMFLARVNFNLSIENQPVESTKKYRQTRYDRIKYLNDFKPMFMREMDQKMKRIKRQEAAILLARYHRTRAVMPTVFVATENQVGPIYITTPPSQLEWGSSYTTTRPPNMMTTPFTPSFSSIMTSQISRNEHTRISPSSNCFLLPHYLKVERNSFAIVLKAEIRLRDYNSDEVSPFYLDLNTSHLTSISAPSSNASGEDVFSSFNKLQTFARDLNTQLEAPEIVLIGKKSHGKTTVLEALLGLPSLPNRPSLTHARNKRPLVVSVLNNPNANEPIITLKRDASQEEFSNDKVLKPSELEAELQKRNVKSTTPIHLHYEAKNTWNITYYDTPALSITKEGTRTEDEDLIVSLSKPSQRIILAVEEVKEGGQSELTSFVKSRLDPKLDRTIFAFTKLSDKLKGFTSSKELNRYLTALSGSDAPTFFVTLPGKEERAALDSKDKFYSRLDALSKDDLSNLEQLQYDRRYAGCIGIGGLRKHLQESIWQRYQSAVPDLLKRLRLLKKKSEEKLSGLEQQVASLDSNKLRGNASRFVMHFLQLIEKLLLGTLEGNPGLNGQTLVEEKAQDETGEWMNREFTRIQYDPEAWKIPHASSKLYGGQQLERLLAEFKAVVDHTEIEELSMDDIATATGPQKVNNAINTVWAAADIVQKQIHRALLPLLEQLFKRATYVMRRLVDVADQMMDSERKLRKRIGGKENAFDDLENYPFFTHTVKDLYYKFVEHTAETCKNKCLDEFLSTRIIYWERTALDGKDLKVQEPTNPADVRKVVSGLAHELFDKLRERIARNVALKTYNFFLLPMQSELWTEVQGNITCMTDDQLRELFEVDVTTKNLKEELEDVKLMLGRFDKRESLLRQHAADFSKGNPKGYEL</sequence>
<dbReference type="InterPro" id="IPR022812">
    <property type="entry name" value="Dynamin"/>
</dbReference>
<dbReference type="Proteomes" id="UP000241769">
    <property type="component" value="Unassembled WGS sequence"/>
</dbReference>
<dbReference type="GO" id="GO:0005874">
    <property type="term" value="C:microtubule"/>
    <property type="evidence" value="ECO:0007669"/>
    <property type="project" value="TreeGrafter"/>
</dbReference>
<dbReference type="GO" id="GO:0016020">
    <property type="term" value="C:membrane"/>
    <property type="evidence" value="ECO:0007669"/>
    <property type="project" value="TreeGrafter"/>
</dbReference>
<dbReference type="OrthoDB" id="5061070at2759"/>
<accession>A0A2P6MUI1</accession>
<evidence type="ECO:0000313" key="3">
    <source>
        <dbReference type="EMBL" id="PRP75334.1"/>
    </source>
</evidence>
<dbReference type="AlphaFoldDB" id="A0A2P6MUI1"/>
<name>A0A2P6MUI1_9EUKA</name>
<feature type="coiled-coil region" evidence="1">
    <location>
        <begin position="582"/>
        <end position="609"/>
    </location>
</feature>
<gene>
    <name evidence="3" type="ORF">PROFUN_05645</name>
</gene>
<comment type="caution">
    <text evidence="3">The sequence shown here is derived from an EMBL/GenBank/DDBJ whole genome shotgun (WGS) entry which is preliminary data.</text>
</comment>
<dbReference type="InterPro" id="IPR027417">
    <property type="entry name" value="P-loop_NTPase"/>
</dbReference>
<feature type="domain" description="Dynamin-type G" evidence="2">
    <location>
        <begin position="304"/>
        <end position="579"/>
    </location>
</feature>
<dbReference type="Gene3D" id="3.40.50.300">
    <property type="entry name" value="P-loop containing nucleotide triphosphate hydrolases"/>
    <property type="match status" value="1"/>
</dbReference>
<dbReference type="GO" id="GO:0005737">
    <property type="term" value="C:cytoplasm"/>
    <property type="evidence" value="ECO:0007669"/>
    <property type="project" value="TreeGrafter"/>
</dbReference>
<organism evidence="3 4">
    <name type="scientific">Planoprotostelium fungivorum</name>
    <dbReference type="NCBI Taxonomy" id="1890364"/>
    <lineage>
        <taxon>Eukaryota</taxon>
        <taxon>Amoebozoa</taxon>
        <taxon>Evosea</taxon>
        <taxon>Variosea</taxon>
        <taxon>Cavosteliida</taxon>
        <taxon>Cavosteliaceae</taxon>
        <taxon>Planoprotostelium</taxon>
    </lineage>
</organism>
<keyword evidence="1" id="KW-0175">Coiled coil</keyword>
<dbReference type="PANTHER" id="PTHR11566">
    <property type="entry name" value="DYNAMIN"/>
    <property type="match status" value="1"/>
</dbReference>
<evidence type="ECO:0000256" key="1">
    <source>
        <dbReference type="SAM" id="Coils"/>
    </source>
</evidence>
<dbReference type="Pfam" id="PF00350">
    <property type="entry name" value="Dynamin_N"/>
    <property type="match status" value="1"/>
</dbReference>
<evidence type="ECO:0000313" key="4">
    <source>
        <dbReference type="Proteomes" id="UP000241769"/>
    </source>
</evidence>
<dbReference type="InterPro" id="IPR030381">
    <property type="entry name" value="G_DYNAMIN_dom"/>
</dbReference>
<proteinExistence type="predicted"/>